<dbReference type="CDD" id="cd05379">
    <property type="entry name" value="CAP_bacterial"/>
    <property type="match status" value="1"/>
</dbReference>
<dbReference type="Pfam" id="PF14504">
    <property type="entry name" value="CAP_assoc_N"/>
    <property type="match status" value="1"/>
</dbReference>
<dbReference type="InterPro" id="IPR014044">
    <property type="entry name" value="CAP_dom"/>
</dbReference>
<protein>
    <submittedName>
        <fullName evidence="3">SCP family extracellular protein</fullName>
    </submittedName>
</protein>
<dbReference type="PANTHER" id="PTHR31157:SF1">
    <property type="entry name" value="SCP DOMAIN-CONTAINING PROTEIN"/>
    <property type="match status" value="1"/>
</dbReference>
<evidence type="ECO:0000259" key="2">
    <source>
        <dbReference type="Pfam" id="PF14504"/>
    </source>
</evidence>
<feature type="domain" description="CAP-associated" evidence="2">
    <location>
        <begin position="70"/>
        <end position="204"/>
    </location>
</feature>
<keyword evidence="4" id="KW-1185">Reference proteome</keyword>
<evidence type="ECO:0000313" key="4">
    <source>
        <dbReference type="Proteomes" id="UP000255425"/>
    </source>
</evidence>
<proteinExistence type="predicted"/>
<accession>A0A380H856</accession>
<sequence length="279" mass="32962">MKAIKRFLLFVTVLLCITIFTSIRETKPLIYVQHEVRQQIDHWIDQDSSSIDRQLAIPKKQEFAINNIQMNMSKSDVENKLGHQKRTTTSAYGTTWYTYYDKDYNNFIMVSYIKDRVNALYTNQNLISSKSKIKYSTPKDVVRNRLGEPIDYIKKGRFRFQVKSDEYDIFHKGYIYTTVFYDKHRSNGVTALLQVSENMENRLRRQYGPPSKSLEESFELQDFDLVNTERKQHGLNTLKYSGQVSDTARKHSINMVEKNYFDHNDKEGRSPFDRLKKTA</sequence>
<gene>
    <name evidence="3" type="ORF">NCTC11807_01714</name>
</gene>
<organism evidence="3 4">
    <name type="scientific">Staphylococcus saccharolyticus</name>
    <dbReference type="NCBI Taxonomy" id="33028"/>
    <lineage>
        <taxon>Bacteria</taxon>
        <taxon>Bacillati</taxon>
        <taxon>Bacillota</taxon>
        <taxon>Bacilli</taxon>
        <taxon>Bacillales</taxon>
        <taxon>Staphylococcaceae</taxon>
        <taxon>Staphylococcus</taxon>
    </lineage>
</organism>
<dbReference type="AlphaFoldDB" id="A0A380H856"/>
<dbReference type="Gene3D" id="3.40.33.10">
    <property type="entry name" value="CAP"/>
    <property type="match status" value="1"/>
</dbReference>
<dbReference type="SUPFAM" id="SSF55797">
    <property type="entry name" value="PR-1-like"/>
    <property type="match status" value="1"/>
</dbReference>
<dbReference type="Pfam" id="PF00188">
    <property type="entry name" value="CAP"/>
    <property type="match status" value="1"/>
</dbReference>
<dbReference type="PANTHER" id="PTHR31157">
    <property type="entry name" value="SCP DOMAIN-CONTAINING PROTEIN"/>
    <property type="match status" value="1"/>
</dbReference>
<feature type="domain" description="SCP" evidence="1">
    <location>
        <begin position="223"/>
        <end position="278"/>
    </location>
</feature>
<dbReference type="InterPro" id="IPR029410">
    <property type="entry name" value="CAP_assoc"/>
</dbReference>
<reference evidence="3 4" key="1">
    <citation type="submission" date="2018-06" db="EMBL/GenBank/DDBJ databases">
        <authorList>
            <consortium name="Pathogen Informatics"/>
            <person name="Doyle S."/>
        </authorList>
    </citation>
    <scope>NUCLEOTIDE SEQUENCE [LARGE SCALE GENOMIC DNA]</scope>
    <source>
        <strain evidence="3 4">NCTC11807</strain>
    </source>
</reference>
<dbReference type="EMBL" id="UHDZ01000001">
    <property type="protein sequence ID" value="SUM72046.1"/>
    <property type="molecule type" value="Genomic_DNA"/>
</dbReference>
<dbReference type="InterPro" id="IPR035940">
    <property type="entry name" value="CAP_sf"/>
</dbReference>
<dbReference type="Proteomes" id="UP000255425">
    <property type="component" value="Unassembled WGS sequence"/>
</dbReference>
<evidence type="ECO:0000313" key="3">
    <source>
        <dbReference type="EMBL" id="SUM72046.1"/>
    </source>
</evidence>
<evidence type="ECO:0000259" key="1">
    <source>
        <dbReference type="Pfam" id="PF00188"/>
    </source>
</evidence>
<name>A0A380H856_9STAP</name>